<organism evidence="5 6">
    <name type="scientific">Symbiodinium necroappetens</name>
    <dbReference type="NCBI Taxonomy" id="1628268"/>
    <lineage>
        <taxon>Eukaryota</taxon>
        <taxon>Sar</taxon>
        <taxon>Alveolata</taxon>
        <taxon>Dinophyceae</taxon>
        <taxon>Suessiales</taxon>
        <taxon>Symbiodiniaceae</taxon>
        <taxon>Symbiodinium</taxon>
    </lineage>
</organism>
<feature type="compositionally biased region" description="Polar residues" evidence="3">
    <location>
        <begin position="345"/>
        <end position="359"/>
    </location>
</feature>
<keyword evidence="2" id="KW-0175">Coiled coil</keyword>
<evidence type="ECO:0000313" key="5">
    <source>
        <dbReference type="EMBL" id="CAE7216247.1"/>
    </source>
</evidence>
<feature type="region of interest" description="Disordered" evidence="3">
    <location>
        <begin position="304"/>
        <end position="400"/>
    </location>
</feature>
<dbReference type="PANTHER" id="PTHR10696:SF21">
    <property type="entry name" value="TAUD_TFDA-LIKE DOMAIN-CONTAINING PROTEIN"/>
    <property type="match status" value="1"/>
</dbReference>
<keyword evidence="1" id="KW-0560">Oxidoreductase</keyword>
<protein>
    <recommendedName>
        <fullName evidence="4">TauD/TfdA-like domain-containing protein</fullName>
    </recommendedName>
</protein>
<feature type="coiled-coil region" evidence="2">
    <location>
        <begin position="14"/>
        <end position="68"/>
    </location>
</feature>
<dbReference type="GO" id="GO:0016491">
    <property type="term" value="F:oxidoreductase activity"/>
    <property type="evidence" value="ECO:0007669"/>
    <property type="project" value="UniProtKB-KW"/>
</dbReference>
<evidence type="ECO:0000313" key="6">
    <source>
        <dbReference type="Proteomes" id="UP000601435"/>
    </source>
</evidence>
<keyword evidence="6" id="KW-1185">Reference proteome</keyword>
<dbReference type="EMBL" id="CAJNJA010006828">
    <property type="protein sequence ID" value="CAE7216247.1"/>
    <property type="molecule type" value="Genomic_DNA"/>
</dbReference>
<dbReference type="PANTHER" id="PTHR10696">
    <property type="entry name" value="GAMMA-BUTYROBETAINE HYDROXYLASE-RELATED"/>
    <property type="match status" value="1"/>
</dbReference>
<dbReference type="Proteomes" id="UP000601435">
    <property type="component" value="Unassembled WGS sequence"/>
</dbReference>
<evidence type="ECO:0000256" key="1">
    <source>
        <dbReference type="ARBA" id="ARBA00023002"/>
    </source>
</evidence>
<feature type="non-terminal residue" evidence="5">
    <location>
        <position position="900"/>
    </location>
</feature>
<evidence type="ECO:0000259" key="4">
    <source>
        <dbReference type="Pfam" id="PF02668"/>
    </source>
</evidence>
<dbReference type="Gene3D" id="3.60.130.10">
    <property type="entry name" value="Clavaminate synthase-like"/>
    <property type="match status" value="1"/>
</dbReference>
<dbReference type="Pfam" id="PF02668">
    <property type="entry name" value="TauD"/>
    <property type="match status" value="1"/>
</dbReference>
<comment type="caution">
    <text evidence="5">The sequence shown here is derived from an EMBL/GenBank/DDBJ whole genome shotgun (WGS) entry which is preliminary data.</text>
</comment>
<dbReference type="InterPro" id="IPR042098">
    <property type="entry name" value="TauD-like_sf"/>
</dbReference>
<dbReference type="InterPro" id="IPR050411">
    <property type="entry name" value="AlphaKG_dependent_hydroxylases"/>
</dbReference>
<sequence>VPSLQADAAQAERLAQLQQVNREHQEKLRQLEADFAHRCEERTQQLTAELERKSRTEAERQVEEKTRRLCEQLEKEKLLQMEKEVQEKLRPSSTVLEREARAVLEKEAEERVRSSIPEFERAVKERLERDVEAKVRASLPQLELRLRQELEADALKRVSADRHQIEEAARRRLEQEAEDKARRGLPDMERTAREKLQKQAEDTAAAIDKVAIAAEEKVRATASSIEAEIRERLRRESEDRKVELPVLDREERERIRKDVEQREELKVREAAVMDRQHLLDEREEVLKGAERLLRRREVEIEGQAMRWAQMQTPPTPRNHGASGLAGTWPSPAAPVESPVERPTLAVTTQAGPAAMQSSGGKIGTGTVESLDLSPQDASPGQEAKGEGVEAAPPSTNLPGEAAPLQQELDEEIEEMLASVVTMKPQAQAERTIDPTNTPFCIMSSEGRLAVAGVLAGAASMACSAKTATVPTAGASASGLAAGLVGTAGMVQMAKMAKNRKRTRVPRFQQAPRQAAVAERKTDLSGALPDCPATIWNAEDIDVQNLPAIKQTAPLIIDAAELGDELKKGTEKEWFLSQREKIMKQLQDHGAIWFRNFESTKDAEGFRAFYEALQLNPCLDPIHTSGLRAMEVQKHAVYEAVNKPSLAQHFVGLHNESTFVKTATYGAFVCFEPASEGGGEFFIADGAKIVNDLDKDVLKRIYENKVRISVSNLDLNFLSGLPDGFREQVSDYLQDLILKVVAPKFEMDLEMVFGADQSNPYRLQAIEHAQSPINKHPVTGQPVWFCNLHNHSRYLRDRRPCTVPEVGMTDVYSGDLSTIPYDDVRHINEVCERNLVTMPMKKGDVVLLDNYRVLHGRNTFKGDRKHAVTWFESCGEQLQREDSNKDKPDDFMNTLINKTLV</sequence>
<dbReference type="InterPro" id="IPR003819">
    <property type="entry name" value="TauD/TfdA-like"/>
</dbReference>
<evidence type="ECO:0000256" key="2">
    <source>
        <dbReference type="SAM" id="Coils"/>
    </source>
</evidence>
<accession>A0A812K3U1</accession>
<name>A0A812K3U1_9DINO</name>
<dbReference type="OrthoDB" id="408743at2759"/>
<gene>
    <name evidence="5" type="ORF">SNEC2469_LOCUS2508</name>
</gene>
<reference evidence="5" key="1">
    <citation type="submission" date="2021-02" db="EMBL/GenBank/DDBJ databases">
        <authorList>
            <person name="Dougan E. K."/>
            <person name="Rhodes N."/>
            <person name="Thang M."/>
            <person name="Chan C."/>
        </authorList>
    </citation>
    <scope>NUCLEOTIDE SEQUENCE</scope>
</reference>
<evidence type="ECO:0000256" key="3">
    <source>
        <dbReference type="SAM" id="MobiDB-lite"/>
    </source>
</evidence>
<dbReference type="SUPFAM" id="SSF51197">
    <property type="entry name" value="Clavaminate synthase-like"/>
    <property type="match status" value="1"/>
</dbReference>
<feature type="domain" description="TauD/TfdA-like" evidence="4">
    <location>
        <begin position="576"/>
        <end position="866"/>
    </location>
</feature>
<feature type="region of interest" description="Disordered" evidence="3">
    <location>
        <begin position="170"/>
        <end position="197"/>
    </location>
</feature>
<proteinExistence type="predicted"/>
<dbReference type="AlphaFoldDB" id="A0A812K3U1"/>